<feature type="domain" description="Glycosyl hydrolase family 95 N-terminal" evidence="1">
    <location>
        <begin position="4"/>
        <end position="264"/>
    </location>
</feature>
<dbReference type="EMBL" id="CP031517">
    <property type="protein sequence ID" value="QOS41046.1"/>
    <property type="molecule type" value="Genomic_DNA"/>
</dbReference>
<sequence length="704" mass="78951">MNSMWYKKPAQNKKEAFPVGNGRLGALVHGNIGHEVIDLNEESVWSKPFTDRNNSSGAASLKEIRNLIELDRISEAQELIYESFTALPQEQAHYKSAGSLHIDFYDGETYGLKGPDGIRRISDESVSFYKRQLDFETAVASTVFTRESKTPSTEDLSKNTSGSSITYTTEVFASSQEDVLAVHISASTPKSIYLRASLECRDAYKKYSLSDDTVCFHSINGVPFAAVVTAVAVDGNVKVTGSNIIVEKADEVTLFVDVESAYRKPHYYKKCGDVHRKANSLALWSADLALKKICLASCRNFDSIKRLHYQETAAQFKKVSFKLTDGSSKLCTEELLEKKSSPEFMEQFWNYSRYLLAASTMRPGTLPALPCGLWLTEDEDSDNVRYSMNELSPENYAPYITGLKRNGLSSEKLYKKLFTHGKTTAREMYGIQGCAVHGSTDIWGDTSPAGSDLRNSYSVAGGTVVVENIMNQFYSTMNVKFLKKNYRVLNDIARFYASYLVLENEGKSAVLVPSFHEYKKDGETFYAGYSDGETNYELYKMFGSVIKAAEYCKVSSVDEDLVLFKAMRSRLEASALEYEKSMTSVKADKFDFEPESFFDRNFEILYEATQRIISSRVCNDVLEIYILEEVPESLASGEFNGATLKGNVFANITWKDGKIKAAKLYTKPGHDFIDQLVICYKGKRYNASLKNNSLDVMNVLPTTV</sequence>
<dbReference type="KEGG" id="trc:DYE49_11550"/>
<dbReference type="GO" id="GO:0004560">
    <property type="term" value="F:alpha-L-fucosidase activity"/>
    <property type="evidence" value="ECO:0007669"/>
    <property type="project" value="UniProtKB-EC"/>
</dbReference>
<feature type="domain" description="Glycosyl hydrolase family 95 catalytic" evidence="2">
    <location>
        <begin position="301"/>
        <end position="571"/>
    </location>
</feature>
<reference evidence="4 6" key="1">
    <citation type="submission" date="2018-08" db="EMBL/GenBank/DDBJ databases">
        <title>The first complete genome of Treponema rectale (CHPAT), a commensal spirochete of the bovine rectum.</title>
        <authorList>
            <person name="Staton G.J."/>
            <person name="Clegg S.R."/>
            <person name="Carter S.D."/>
            <person name="Radford A.D."/>
            <person name="Darby A."/>
            <person name="Hall N."/>
            <person name="Birtles R.J."/>
            <person name="Evans N.J."/>
        </authorList>
    </citation>
    <scope>NUCLEOTIDE SEQUENCE [LARGE SCALE GENOMIC DNA]</scope>
    <source>
        <strain evidence="4 6">CHPA</strain>
    </source>
</reference>
<dbReference type="PANTHER" id="PTHR31084">
    <property type="entry name" value="ALPHA-L-FUCOSIDASE 2"/>
    <property type="match status" value="1"/>
</dbReference>
<proteinExistence type="predicted"/>
<dbReference type="InterPro" id="IPR054363">
    <property type="entry name" value="GH95_cat"/>
</dbReference>
<dbReference type="Proteomes" id="UP000578697">
    <property type="component" value="Unassembled WGS sequence"/>
</dbReference>
<evidence type="ECO:0000259" key="1">
    <source>
        <dbReference type="Pfam" id="PF14498"/>
    </source>
</evidence>
<evidence type="ECO:0000313" key="6">
    <source>
        <dbReference type="Proteomes" id="UP000593591"/>
    </source>
</evidence>
<dbReference type="InterPro" id="IPR008928">
    <property type="entry name" value="6-hairpin_glycosidase_sf"/>
</dbReference>
<keyword evidence="3" id="KW-0326">Glycosidase</keyword>
<dbReference type="Pfam" id="PF22124">
    <property type="entry name" value="Glyco_hydro_95_cat"/>
    <property type="match status" value="1"/>
</dbReference>
<protein>
    <submittedName>
        <fullName evidence="3">Alpha-L-fucosidase 2</fullName>
        <ecNumber evidence="3">3.2.1.51</ecNumber>
    </submittedName>
    <submittedName>
        <fullName evidence="4">Glycoside hydrolase family 95 protein</fullName>
    </submittedName>
</protein>
<dbReference type="RefSeq" id="WP_184652480.1">
    <property type="nucleotide sequence ID" value="NZ_JACHFR010000002.1"/>
</dbReference>
<dbReference type="PANTHER" id="PTHR31084:SF0">
    <property type="entry name" value="ALPHA-L-FUCOSIDASE 2"/>
    <property type="match status" value="1"/>
</dbReference>
<dbReference type="AlphaFoldDB" id="A0A840SE59"/>
<evidence type="ECO:0000313" key="4">
    <source>
        <dbReference type="EMBL" id="QOS41046.1"/>
    </source>
</evidence>
<reference evidence="3 5" key="2">
    <citation type="submission" date="2020-08" db="EMBL/GenBank/DDBJ databases">
        <title>Genomic Encyclopedia of Type Strains, Phase IV (KMG-IV): sequencing the most valuable type-strain genomes for metagenomic binning, comparative biology and taxonomic classification.</title>
        <authorList>
            <person name="Goeker M."/>
        </authorList>
    </citation>
    <scope>NUCLEOTIDE SEQUENCE [LARGE SCALE GENOMIC DNA]</scope>
    <source>
        <strain evidence="3 5">DSM 103679</strain>
    </source>
</reference>
<evidence type="ECO:0000313" key="5">
    <source>
        <dbReference type="Proteomes" id="UP000578697"/>
    </source>
</evidence>
<dbReference type="Proteomes" id="UP000593591">
    <property type="component" value="Chromosome"/>
</dbReference>
<dbReference type="GO" id="GO:0005975">
    <property type="term" value="P:carbohydrate metabolic process"/>
    <property type="evidence" value="ECO:0007669"/>
    <property type="project" value="InterPro"/>
</dbReference>
<keyword evidence="5" id="KW-1185">Reference proteome</keyword>
<dbReference type="EC" id="3.2.1.51" evidence="3"/>
<dbReference type="Pfam" id="PF14498">
    <property type="entry name" value="Glyco_hyd_65N_2"/>
    <property type="match status" value="1"/>
</dbReference>
<accession>A0A840SE59</accession>
<dbReference type="SUPFAM" id="SSF48208">
    <property type="entry name" value="Six-hairpin glycosidases"/>
    <property type="match status" value="1"/>
</dbReference>
<keyword evidence="3" id="KW-0378">Hydrolase</keyword>
<gene>
    <name evidence="4" type="ORF">DYE49_11550</name>
    <name evidence="3" type="ORF">HNP77_001414</name>
</gene>
<dbReference type="Gene3D" id="2.70.98.50">
    <property type="entry name" value="putative glycoside hydrolase family protein from bacillus halodurans"/>
    <property type="match status" value="1"/>
</dbReference>
<dbReference type="InterPro" id="IPR027414">
    <property type="entry name" value="GH95_N_dom"/>
</dbReference>
<dbReference type="EMBL" id="JACHFR010000002">
    <property type="protein sequence ID" value="MBB5219045.1"/>
    <property type="molecule type" value="Genomic_DNA"/>
</dbReference>
<organism evidence="3 5">
    <name type="scientific">Treponema rectale</name>
    <dbReference type="NCBI Taxonomy" id="744512"/>
    <lineage>
        <taxon>Bacteria</taxon>
        <taxon>Pseudomonadati</taxon>
        <taxon>Spirochaetota</taxon>
        <taxon>Spirochaetia</taxon>
        <taxon>Spirochaetales</taxon>
        <taxon>Treponemataceae</taxon>
        <taxon>Treponema</taxon>
    </lineage>
</organism>
<evidence type="ECO:0000313" key="3">
    <source>
        <dbReference type="EMBL" id="MBB5219045.1"/>
    </source>
</evidence>
<name>A0A840SE59_9SPIR</name>
<evidence type="ECO:0000259" key="2">
    <source>
        <dbReference type="Pfam" id="PF22124"/>
    </source>
</evidence>